<dbReference type="RefSeq" id="WP_261501760.1">
    <property type="nucleotide sequence ID" value="NZ_JAODYH010000008.1"/>
</dbReference>
<evidence type="ECO:0000313" key="1">
    <source>
        <dbReference type="EMBL" id="MCT9812514.1"/>
    </source>
</evidence>
<accession>A0ABT2PPW3</accession>
<gene>
    <name evidence="1" type="ORF">N0K08_17910</name>
</gene>
<proteinExistence type="predicted"/>
<evidence type="ECO:0000313" key="2">
    <source>
        <dbReference type="Proteomes" id="UP001525968"/>
    </source>
</evidence>
<name>A0ABT2PPW3_9BURK</name>
<sequence>MIRLVTNMRLLSFAAPDFRLPCFMGTRHEMPQPLLEASDSLIAPALQVHPDP</sequence>
<reference evidence="1 2" key="1">
    <citation type="submission" date="2022-09" db="EMBL/GenBank/DDBJ databases">
        <title>Draft genome of isolate Be4.</title>
        <authorList>
            <person name="Sanchez-Castro I."/>
            <person name="Martinez-Rodriguez P."/>
            <person name="Descostes M."/>
            <person name="Merroun M."/>
        </authorList>
    </citation>
    <scope>NUCLEOTIDE SEQUENCE [LARGE SCALE GENOMIC DNA]</scope>
    <source>
        <strain evidence="1 2">Be4</strain>
    </source>
</reference>
<comment type="caution">
    <text evidence="1">The sequence shown here is derived from an EMBL/GenBank/DDBJ whole genome shotgun (WGS) entry which is preliminary data.</text>
</comment>
<organism evidence="1 2">
    <name type="scientific">Acidovorax bellezanensis</name>
    <dbReference type="NCBI Taxonomy" id="2976702"/>
    <lineage>
        <taxon>Bacteria</taxon>
        <taxon>Pseudomonadati</taxon>
        <taxon>Pseudomonadota</taxon>
        <taxon>Betaproteobacteria</taxon>
        <taxon>Burkholderiales</taxon>
        <taxon>Comamonadaceae</taxon>
        <taxon>Acidovorax</taxon>
    </lineage>
</organism>
<protein>
    <submittedName>
        <fullName evidence="1">Uncharacterized protein</fullName>
    </submittedName>
</protein>
<dbReference type="EMBL" id="JAODYH010000008">
    <property type="protein sequence ID" value="MCT9812514.1"/>
    <property type="molecule type" value="Genomic_DNA"/>
</dbReference>
<keyword evidence="2" id="KW-1185">Reference proteome</keyword>
<dbReference type="Proteomes" id="UP001525968">
    <property type="component" value="Unassembled WGS sequence"/>
</dbReference>